<feature type="domain" description="DUF1285" evidence="1">
    <location>
        <begin position="26"/>
        <end position="92"/>
    </location>
</feature>
<name>A0A1I2NVV7_9GAMM</name>
<dbReference type="Pfam" id="PF21028">
    <property type="entry name" value="DUF1285_C"/>
    <property type="match status" value="1"/>
</dbReference>
<evidence type="ECO:0000313" key="3">
    <source>
        <dbReference type="EMBL" id="SFG07838.1"/>
    </source>
</evidence>
<dbReference type="InterPro" id="IPR010707">
    <property type="entry name" value="DUF1285"/>
</dbReference>
<evidence type="ECO:0000259" key="1">
    <source>
        <dbReference type="Pfam" id="PF06938"/>
    </source>
</evidence>
<keyword evidence="4" id="KW-1185">Reference proteome</keyword>
<proteinExistence type="predicted"/>
<dbReference type="RefSeq" id="WP_198064042.1">
    <property type="nucleotide sequence ID" value="NZ_FOOU01000003.1"/>
</dbReference>
<dbReference type="Gene3D" id="2.30.270.10">
    <property type="entry name" value="duf1285 protein"/>
    <property type="match status" value="1"/>
</dbReference>
<dbReference type="InterPro" id="IPR023361">
    <property type="entry name" value="DUF1285_beta_roll_sf"/>
</dbReference>
<gene>
    <name evidence="3" type="ORF">SAMN05216175_103143</name>
</gene>
<dbReference type="Proteomes" id="UP000198623">
    <property type="component" value="Unassembled WGS sequence"/>
</dbReference>
<reference evidence="4" key="1">
    <citation type="submission" date="2016-10" db="EMBL/GenBank/DDBJ databases">
        <authorList>
            <person name="Varghese N."/>
            <person name="Submissions S."/>
        </authorList>
    </citation>
    <scope>NUCLEOTIDE SEQUENCE [LARGE SCALE GENOMIC DNA]</scope>
    <source>
        <strain evidence="4">CGMCC 1.10971</strain>
    </source>
</reference>
<protein>
    <recommendedName>
        <fullName evidence="5">DUF1285 domain-containing protein</fullName>
    </recommendedName>
</protein>
<dbReference type="InterPro" id="IPR048341">
    <property type="entry name" value="DUF1285_N"/>
</dbReference>
<dbReference type="Gene3D" id="3.10.540.10">
    <property type="entry name" value="duf1285 like domain"/>
    <property type="match status" value="1"/>
</dbReference>
<evidence type="ECO:0000259" key="2">
    <source>
        <dbReference type="Pfam" id="PF21028"/>
    </source>
</evidence>
<sequence>MAANKPTFDFAEMSRNIDKTAGKGGPPVDKWNPDMCGDIDMRILRDGTWLYGGTPIGRPAMVTLFASVLWKEGDDYFLKTPVEKVGIKVDDVPFHFIHVEKVAHEKGEALCFISRTGDRVIASQEHPIRVESDPVTGEPSPYLYVRFGMEGLISRAIFYDLVEQSHEEMIDGVAHLVINSAGETFVLGRSD</sequence>
<accession>A0A1I2NVV7</accession>
<organism evidence="3 4">
    <name type="scientific">Neptunomonas qingdaonensis</name>
    <dbReference type="NCBI Taxonomy" id="1045558"/>
    <lineage>
        <taxon>Bacteria</taxon>
        <taxon>Pseudomonadati</taxon>
        <taxon>Pseudomonadota</taxon>
        <taxon>Gammaproteobacteria</taxon>
        <taxon>Oceanospirillales</taxon>
        <taxon>Oceanospirillaceae</taxon>
        <taxon>Neptunomonas</taxon>
    </lineage>
</organism>
<dbReference type="EMBL" id="FOOU01000003">
    <property type="protein sequence ID" value="SFG07838.1"/>
    <property type="molecule type" value="Genomic_DNA"/>
</dbReference>
<feature type="domain" description="DUF1285" evidence="2">
    <location>
        <begin position="93"/>
        <end position="187"/>
    </location>
</feature>
<dbReference type="PIRSF" id="PIRSF029557">
    <property type="entry name" value="UCP029557"/>
    <property type="match status" value="1"/>
</dbReference>
<dbReference type="STRING" id="1045558.SAMN05216175_103143"/>
<dbReference type="AlphaFoldDB" id="A0A1I2NVV7"/>
<dbReference type="InterPro" id="IPR048342">
    <property type="entry name" value="DUF1285_C"/>
</dbReference>
<evidence type="ECO:0000313" key="4">
    <source>
        <dbReference type="Proteomes" id="UP000198623"/>
    </source>
</evidence>
<evidence type="ECO:0008006" key="5">
    <source>
        <dbReference type="Google" id="ProtNLM"/>
    </source>
</evidence>
<dbReference type="Pfam" id="PF06938">
    <property type="entry name" value="DUF1285_N"/>
    <property type="match status" value="1"/>
</dbReference>